<evidence type="ECO:0000256" key="4">
    <source>
        <dbReference type="PROSITE-ProRule" id="PRU00779"/>
    </source>
</evidence>
<feature type="domain" description="MAM" evidence="7">
    <location>
        <begin position="875"/>
        <end position="1034"/>
    </location>
</feature>
<feature type="transmembrane region" description="Helical" evidence="6">
    <location>
        <begin position="3754"/>
        <end position="3777"/>
    </location>
</feature>
<evidence type="ECO:0000313" key="10">
    <source>
        <dbReference type="Proteomes" id="UP000594262"/>
    </source>
</evidence>
<feature type="domain" description="MAM" evidence="7">
    <location>
        <begin position="11"/>
        <end position="151"/>
    </location>
</feature>
<feature type="compositionally biased region" description="Basic and acidic residues" evidence="5">
    <location>
        <begin position="3796"/>
        <end position="3820"/>
    </location>
</feature>
<evidence type="ECO:0000313" key="9">
    <source>
        <dbReference type="EnsemblMetazoa" id="CLYHEMP006287.2"/>
    </source>
</evidence>
<reference evidence="9" key="1">
    <citation type="submission" date="2021-01" db="UniProtKB">
        <authorList>
            <consortium name="EnsemblMetazoa"/>
        </authorList>
    </citation>
    <scope>IDENTIFICATION</scope>
</reference>
<dbReference type="InterPro" id="IPR051560">
    <property type="entry name" value="MAM_domain-containing"/>
</dbReference>
<feature type="domain" description="MAM" evidence="7">
    <location>
        <begin position="1645"/>
        <end position="1808"/>
    </location>
</feature>
<dbReference type="InterPro" id="IPR017957">
    <property type="entry name" value="P_trefoil_CS"/>
</dbReference>
<keyword evidence="6" id="KW-1133">Transmembrane helix</keyword>
<feature type="domain" description="MAM" evidence="7">
    <location>
        <begin position="689"/>
        <end position="855"/>
    </location>
</feature>
<feature type="disulfide bond" evidence="3">
    <location>
        <begin position="2439"/>
        <end position="2454"/>
    </location>
</feature>
<dbReference type="GO" id="GO:0016020">
    <property type="term" value="C:membrane"/>
    <property type="evidence" value="ECO:0007669"/>
    <property type="project" value="InterPro"/>
</dbReference>
<dbReference type="Pfam" id="PF00629">
    <property type="entry name" value="MAM"/>
    <property type="match status" value="19"/>
</dbReference>
<feature type="compositionally biased region" description="Basic and acidic residues" evidence="5">
    <location>
        <begin position="3721"/>
        <end position="3730"/>
    </location>
</feature>
<organism evidence="9 10">
    <name type="scientific">Clytia hemisphaerica</name>
    <dbReference type="NCBI Taxonomy" id="252671"/>
    <lineage>
        <taxon>Eukaryota</taxon>
        <taxon>Metazoa</taxon>
        <taxon>Cnidaria</taxon>
        <taxon>Hydrozoa</taxon>
        <taxon>Hydroidolina</taxon>
        <taxon>Leptothecata</taxon>
        <taxon>Obeliida</taxon>
        <taxon>Clytiidae</taxon>
        <taxon>Clytia</taxon>
    </lineage>
</organism>
<feature type="disulfide bond" evidence="3">
    <location>
        <begin position="2215"/>
        <end position="2230"/>
    </location>
</feature>
<dbReference type="PROSITE" id="PS01209">
    <property type="entry name" value="LDLRA_1"/>
    <property type="match status" value="5"/>
</dbReference>
<feature type="compositionally biased region" description="Gly residues" evidence="5">
    <location>
        <begin position="3738"/>
        <end position="3748"/>
    </location>
</feature>
<dbReference type="CDD" id="cd00111">
    <property type="entry name" value="Trefoil"/>
    <property type="match status" value="1"/>
</dbReference>
<dbReference type="InterPro" id="IPR013320">
    <property type="entry name" value="ConA-like_dom_sf"/>
</dbReference>
<feature type="domain" description="MAM" evidence="7">
    <location>
        <begin position="3090"/>
        <end position="3259"/>
    </location>
</feature>
<dbReference type="SUPFAM" id="SSF49899">
    <property type="entry name" value="Concanavalin A-like lectins/glucanases"/>
    <property type="match status" value="19"/>
</dbReference>
<keyword evidence="1" id="KW-0677">Repeat</keyword>
<dbReference type="InterPro" id="IPR002172">
    <property type="entry name" value="LDrepeatLR_classA_rpt"/>
</dbReference>
<feature type="disulfide bond" evidence="3">
    <location>
        <begin position="2862"/>
        <end position="2877"/>
    </location>
</feature>
<dbReference type="InterPro" id="IPR000998">
    <property type="entry name" value="MAM_dom"/>
</dbReference>
<dbReference type="OrthoDB" id="412155at2759"/>
<feature type="disulfide bond" evidence="4">
    <location>
        <begin position="1429"/>
        <end position="1444"/>
    </location>
</feature>
<dbReference type="SMART" id="SM00192">
    <property type="entry name" value="LDLa"/>
    <property type="match status" value="9"/>
</dbReference>
<protein>
    <submittedName>
        <fullName evidence="9">Uncharacterized protein</fullName>
    </submittedName>
</protein>
<feature type="domain" description="MAM" evidence="7">
    <location>
        <begin position="2455"/>
        <end position="2612"/>
    </location>
</feature>
<feature type="domain" description="MAM" evidence="7">
    <location>
        <begin position="352"/>
        <end position="516"/>
    </location>
</feature>
<dbReference type="Gene3D" id="2.60.120.200">
    <property type="match status" value="19"/>
</dbReference>
<feature type="domain" description="MAM" evidence="7">
    <location>
        <begin position="153"/>
        <end position="321"/>
    </location>
</feature>
<feature type="disulfide bond" evidence="3">
    <location>
        <begin position="2850"/>
        <end position="2868"/>
    </location>
</feature>
<dbReference type="PANTHER" id="PTHR23282:SF101">
    <property type="entry name" value="MAM DOMAIN-CONTAINING PROTEIN"/>
    <property type="match status" value="1"/>
</dbReference>
<dbReference type="InterPro" id="IPR023415">
    <property type="entry name" value="LDLR_class-A_CS"/>
</dbReference>
<dbReference type="PROSITE" id="PS00740">
    <property type="entry name" value="MAM_1"/>
    <property type="match status" value="1"/>
</dbReference>
<dbReference type="SMART" id="SM00018">
    <property type="entry name" value="PD"/>
    <property type="match status" value="2"/>
</dbReference>
<feature type="domain" description="MAM" evidence="7">
    <location>
        <begin position="2237"/>
        <end position="2398"/>
    </location>
</feature>
<feature type="disulfide bond" evidence="3">
    <location>
        <begin position="3491"/>
        <end position="3509"/>
    </location>
</feature>
<feature type="disulfide bond" evidence="3">
    <location>
        <begin position="2619"/>
        <end position="2631"/>
    </location>
</feature>
<proteinExistence type="predicted"/>
<feature type="domain" description="P-type" evidence="8">
    <location>
        <begin position="1416"/>
        <end position="1459"/>
    </location>
</feature>
<dbReference type="Proteomes" id="UP000594262">
    <property type="component" value="Unplaced"/>
</dbReference>
<sequence length="3884" mass="433218">MVGVNPRLPLKWTRASGSTLSTATGPKNDHTYGTPRGHYMYIETSNGAVNSKAEMWSSWYYSSGQHCAQFFYHMYGDNIGTLTVLVSYSGSSLRYIKFRKSGNQNDTWNMGRVTINRKGWFRMLVRATKGNGYKGDIAVDDFRIRDGACPAEGDCDFEHADLCDWQQETKNDKFDWIIGSGKTGSWFTGPKIDHTTQSSGGYYAFVETSAPRQPGDKAIIKSIKFDATSATGKCMTFWYHMYGNTIGDLRVYLRTFNGVNTLKTDLMWKLSGNQGNQWMQGRMGIRMNVEYQIVIEAVRGSSFTGDIAVDDIEFTNSYCNFMPMTAWPPGKSTPIPPTTTTTVGPTTGNTGNDCNFDVNICPAWKTNSSRGNFLWKRHQGSTASAGTGPKQDHTKGTDKGYYVYIETSSPARVNDTAWLYNDKVDDSMDHCMSFWYHMYGPHVGSLKVYLSYAGNRSLVWQRSGTQGDRWRHGQIFVKRSTRNQPLTVIFEGVRGASFAGDIALDDVAFAKNSCPIPRECTFESDSWNDASGSNNMCGWTQSNADDFDWTIGSANTPSVKTGPRADHTLNTSAGHYLYIEASWPRRYGQKADIISKQVQPTKGQCFTFWYHMYGRTVGNLTLFQRANGADTPIWQRSSNQGNAWRPAMATIKGNAQFQLMFRGTVGRSYDGDIAIDDIIILDGECPRPGDCDFENFGMCTYMQGKVDEFDWIRAHGGTSSWRTGPSKDNTKGDATGHYMFIETSAPRKTGDRAVLISEQFQPTSRTNGRCLQFYRHMYGPHIGTLNVYRRIGDNQDTKIWTDSGNQGNSWIQSQVPVFSDQPFRLVFEAVRGTSYQGDIALDDINFSNNFYPCSYIPSDSKPPTVIPTTITPADANCTFDQGLCKWTQRTDDKFDWTLKKGKTGSTGTGPLGDHTSGNGQYAYIEASYPRKENDTAVLRSPKIRPITGGVCFRFNYHMHGPHVGTLNVYRVIGKSRVKIFTRVGTQGNAWRTGQVNIRGVRQIFYIEVEGVRGVSYAGDISIDDFIVSDGWCRKPAHCDFERDQCFFSNTRTGDKFDWKRSNAGTPSLGTGPRTDHTTGTSLGTYFFIETSYPRRKGDNAILYSNVYFSAKKGARCFNFWYHMQGSGIGTMNIFQYSRRTKPIWTKSGDQGNKWIHGRVTIGEGMKYNYRLYIEGIRGVNYQGDIAIDDVWVDEYPCPAAGACDFESQSFCTWSQVPNLNSNRTGYDDFDWELQSGSTPSIGTGPKVDHTKGTPLGTYAYIEVSTIKPGKKAQLISEKMTATKGRCLSFWYHMLGTGIGNINFYIQDQNGRQLVKTISGNQGSTWNAGEVGLHSKNDFNVIIEAEHGTSYRGDISLDDINVKEGNCVGLCSSVPATARVSCGPSTVTASTCVINYGCCYDDTMKDQGLPSCFQHPGTCAAVPVVARTQCGYVGISSYYCGKRGCCYDASANGPKCYNPLSKPTDFPTTMAPPTTPKPSIYDCNFEKNFCSFTNMAGDNLNWQRHKGETGSWGTGPKVDHTQGNEQGYYAYVETSFSKQNATANLRSPRIAFTSGGDSVCVRFWYHMFGQHVGAFNLYQTQSSTKLGKMVWQRKGALVDDWVYGHVTVPRSPAFYMVFQAVRGPGYQGDVAIDDVSFVNGPCPPTMTCGFENSGMCGWTQDASDQFDWSKGTGNTTSVHTGPKWDKTYETGFGHYLYIEGSYPRQPGDIARIESFEHAPTKGKCFQFYYNMYGNGIGTMNIYIRRGKTVDPKPLWSLTGEQGREWLRGLVTVEEDSTNWKLIIEGIRGGNFNSDIAIDELMFTDGACTPKGDCDFEDKNACGYENDKTNKVDWLVYSGSTPSYNTGPTVDHTTGTTTGMYLYMEASSPARRGDTGNFVSEKFKVNPNFKWCVDFWYHMFGDGAGALRMQTRYRSAWSNSRLITSTKWTMEGNQGNEWRHAQVNITSSYDFQLVFQGEVGTGKSHQSDIALDDIVVTEGVCAMPKPPPTLNPCLRKCKDGRCISSEKVCDFYPDCAQGSDPTDDSDEHGCDGCDFESNTCYYKDSSKGSFKWFRKNGRTSSYLTGPSTDHTKGTSSGYYVYVEASVGKNYDLATFNSPTIKQASSTCRMTFWYHMYGTSIGELAIYVVQGYRLTNVWNLRGDQGNQWKQGVAYINRRAGPYSIQFTASRSNSFQGDIALDDISFQGCSLPSPSKYCNTRYFFRCQQTRACISPHLVCDFTDDCGDGSDELNCNYRRYPFRCNFEYGLCTWRNLKDDQFDFIRHKGFTDSSGTGPKYDHTRGTSSGYYLYAEASWPRRKGDKARLVSTTMNPTNYQQCYLRIYYHMLGQHVGVLRVKTRKCQTCDEKIVWQNSLATIDNWVRRTLIVRSDVAFQVIIEAEIGDGFAGDISLDDISFEGCTQARGTLPTALPTTPGTTTTTPCSQGEMYCSKDGKCISAALRCDHRGDCSDGEDEWGCGSCTFERDTCNYNDVSTGKIEFQRLRPADMTAAPDVPKADATLLSKAGYFMIAQQGTGNNYGKATMLSAKLSATAPQCKLLFSYYYNGSMSAARAGFYQDVKGKSTYNQLFWKNFGKKSTWQESVIGIGSKPQGWQLQFIGDNENVAIDNIELVDCAFPIRTAACNYAQIGCTSGGCFSPDQECDFSHDCGDGTDEKEAICANYKERCDFETDKCNWYDDNDDDFNFQRTRSVSHPTGLGPQFDHTSGLTSGYFLTIFTNANRPNDTARLLSAVFLPSTGCTMRFWYHMLGSKDSPPATLNIKMKTSAAAISPMKTLWTQTGDQGDMWTKAVVHIPSTKNYQMVIEVKRTYNRHNKVAIDDISFSKECKPSLTATLDPRPITPSPAPGCKSGEWSCGDGQCIPYDKYCNFVADCANKADEARCPSSCDFEDGKGCKWYNSWWYDQMDWVVHQGKTPSNNTGPPYDHTKGTADGHYLYMEAGQRKQGQYPNAHFVSPMYYKGAYECTFNFWYNMYHFDRKTSDVKLNVMYRRNGRDSLLWSRSMTTGDKWKKATVKLPPCPTDFRMVFEGFHYFYSKTDAAIDDWSFDCAEKKPTACASDQFTCSKTQQCVSKNDLCDNEPNCCDGSDEDIQTLCKGYTKFDWQYGLGGWTQLQKNDTFDFTTYSGRTASYFTGPKADHTYQEEHGRYLYAESSGKSKNDSAALASATIGPTSTLRYASKPCMMSFWYHMRGSHIGSLNVYQANNYGSMDNLVWAKTGDQGTAWVKGAVSLTSDKDFQIIIQAKMGVSFRGDIAIDDVIFSPECVFNGNQLPGAPKPPPVDPCLPKFQCRLSGQCISRSQVCDFVKDCPGGTDEEQAVCGYPQGFEKSIEPWKHSKDDSYEWQLWKGNTQSGGTGPRTDARGDAKGGYAYLETSNRQKDQGGTLMTPTIAASYSDCTVEFYYHMFGSHVGLLYVQLQPAGDSQADYGRLFELKGEQGKDWIKTSMYVGRRKTPFYLNFTALAGGGPRGDIAIDEINFKNCGPPPVCGTTGNDTGDYVCGNARCVSEDKICDLTDDCGDSTDESVNGICLDYIGCTFETHDYDPCNMTQDTSSDDFDWTYNYHYSPSYNTGPTTDHTLGTWRGHYYYIESSGKKAGSKARMLSLPIEAKKGGKCNLRFYYHMFGKHVKDLNVYTLTAGNLDSVFSVSGNFGYEWKFAKVDLSTKNEKFQLVFEGIVGQSFLSDIAIDDIILSPDCLTNSTRVYPTPIACGDKEFTCRTLHQCINSTKKCDGTRDCKDGSDEESCGGTSGRSTGGLNGHQTSVMAASVVGGIVVLLVIVIVLYIIVKRRKEKKLHLFSVFYDPTKQGEQEAKEKPSSSGKEKLSVKKSTEGVSNPVYDEDNMAEFSMGDVDTDMFPDDNFQVTMDTKGGATSMANPLYQDPYMEDDDSPLSNF</sequence>
<dbReference type="InterPro" id="IPR044913">
    <property type="entry name" value="P_trefoil_dom_sf"/>
</dbReference>
<dbReference type="InterPro" id="IPR036055">
    <property type="entry name" value="LDL_receptor-like_sf"/>
</dbReference>
<evidence type="ECO:0000256" key="5">
    <source>
        <dbReference type="SAM" id="MobiDB-lite"/>
    </source>
</evidence>
<feature type="domain" description="MAM" evidence="7">
    <location>
        <begin position="3293"/>
        <end position="3475"/>
    </location>
</feature>
<feature type="disulfide bond" evidence="3">
    <location>
        <begin position="3276"/>
        <end position="3288"/>
    </location>
</feature>
<name>A0A7M5UYJ3_9CNID</name>
<accession>A0A7M5UYJ3</accession>
<feature type="domain" description="MAM" evidence="7">
    <location>
        <begin position="2029"/>
        <end position="2187"/>
    </location>
</feature>
<feature type="disulfide bond" evidence="3">
    <location>
        <begin position="3721"/>
        <end position="3736"/>
    </location>
</feature>
<feature type="disulfide bond" evidence="3">
    <location>
        <begin position="2626"/>
        <end position="2644"/>
    </location>
</feature>
<keyword evidence="6" id="KW-0812">Transmembrane</keyword>
<dbReference type="SUPFAM" id="SSF57424">
    <property type="entry name" value="LDL receptor-like module"/>
    <property type="match status" value="8"/>
</dbReference>
<feature type="compositionally biased region" description="Acidic residues" evidence="5">
    <location>
        <begin position="3873"/>
        <end position="3884"/>
    </location>
</feature>
<dbReference type="SMART" id="SM00137">
    <property type="entry name" value="MAM"/>
    <property type="match status" value="19"/>
</dbReference>
<dbReference type="PROSITE" id="PS50060">
    <property type="entry name" value="MAM_2"/>
    <property type="match status" value="19"/>
</dbReference>
<feature type="region of interest" description="Disordered" evidence="5">
    <location>
        <begin position="3721"/>
        <end position="3748"/>
    </location>
</feature>
<dbReference type="Pfam" id="PF00088">
    <property type="entry name" value="Trefoil"/>
    <property type="match status" value="2"/>
</dbReference>
<feature type="region of interest" description="Disordered" evidence="5">
    <location>
        <begin position="3796"/>
        <end position="3828"/>
    </location>
</feature>
<keyword evidence="2 3" id="KW-1015">Disulfide bond</keyword>
<feature type="domain" description="MAM" evidence="7">
    <location>
        <begin position="1480"/>
        <end position="1643"/>
    </location>
</feature>
<evidence type="ECO:0000256" key="1">
    <source>
        <dbReference type="ARBA" id="ARBA00022737"/>
    </source>
</evidence>
<feature type="domain" description="MAM" evidence="7">
    <location>
        <begin position="1810"/>
        <end position="1981"/>
    </location>
</feature>
<feature type="domain" description="MAM" evidence="7">
    <location>
        <begin position="2879"/>
        <end position="3052"/>
    </location>
</feature>
<dbReference type="SUPFAM" id="SSF57492">
    <property type="entry name" value="Trefoil"/>
    <property type="match status" value="2"/>
</dbReference>
<feature type="domain" description="MAM" evidence="7">
    <location>
        <begin position="1201"/>
        <end position="1368"/>
    </location>
</feature>
<feature type="domain" description="MAM" evidence="7">
    <location>
        <begin position="518"/>
        <end position="687"/>
    </location>
</feature>
<evidence type="ECO:0000256" key="3">
    <source>
        <dbReference type="PROSITE-ProRule" id="PRU00124"/>
    </source>
</evidence>
<feature type="disulfide bond" evidence="3">
    <location>
        <begin position="2843"/>
        <end position="2855"/>
    </location>
</feature>
<comment type="caution">
    <text evidence="3">Lacks conserved residue(s) required for the propagation of feature annotation.</text>
</comment>
<evidence type="ECO:0000259" key="8">
    <source>
        <dbReference type="PROSITE" id="PS51448"/>
    </source>
</evidence>
<dbReference type="Gene3D" id="4.10.110.10">
    <property type="entry name" value="Spasmolytic Protein, domain 1"/>
    <property type="match status" value="2"/>
</dbReference>
<feature type="domain" description="MAM" evidence="7">
    <location>
        <begin position="2660"/>
        <end position="2824"/>
    </location>
</feature>
<feature type="region of interest" description="Disordered" evidence="5">
    <location>
        <begin position="3857"/>
        <end position="3884"/>
    </location>
</feature>
<dbReference type="CDD" id="cd06263">
    <property type="entry name" value="MAM"/>
    <property type="match status" value="18"/>
</dbReference>
<dbReference type="PROSITE" id="PS50068">
    <property type="entry name" value="LDLRA_2"/>
    <property type="match status" value="9"/>
</dbReference>
<dbReference type="PANTHER" id="PTHR23282">
    <property type="entry name" value="APICAL ENDOSOMAL GLYCOPROTEIN PRECURSOR"/>
    <property type="match status" value="1"/>
</dbReference>
<feature type="domain" description="MAM" evidence="7">
    <location>
        <begin position="3525"/>
        <end position="3689"/>
    </location>
</feature>
<evidence type="ECO:0000256" key="6">
    <source>
        <dbReference type="SAM" id="Phobius"/>
    </source>
</evidence>
<feature type="domain" description="MAM" evidence="7">
    <location>
        <begin position="1036"/>
        <end position="1199"/>
    </location>
</feature>
<dbReference type="InterPro" id="IPR000519">
    <property type="entry name" value="P_trefoil_dom"/>
</dbReference>
<dbReference type="PRINTS" id="PR00261">
    <property type="entry name" value="LDLRECEPTOR"/>
</dbReference>
<feature type="domain" description="P-type" evidence="8">
    <location>
        <begin position="1368"/>
        <end position="1415"/>
    </location>
</feature>
<dbReference type="EnsemblMetazoa" id="CLYHEMT006287.2">
    <property type="protein sequence ID" value="CLYHEMP006287.2"/>
    <property type="gene ID" value="CLYHEMG006287"/>
</dbReference>
<dbReference type="PROSITE" id="PS51448">
    <property type="entry name" value="P_TREFOIL_2"/>
    <property type="match status" value="2"/>
</dbReference>
<dbReference type="FunFam" id="2.60.120.200:FF:000182">
    <property type="entry name" value="MAM and LDL-receptor class A domain-containing protein 1"/>
    <property type="match status" value="1"/>
</dbReference>
<evidence type="ECO:0000256" key="2">
    <source>
        <dbReference type="ARBA" id="ARBA00023157"/>
    </source>
</evidence>
<evidence type="ECO:0000259" key="7">
    <source>
        <dbReference type="PROSITE" id="PS50060"/>
    </source>
</evidence>
<dbReference type="PROSITE" id="PS00025">
    <property type="entry name" value="P_TREFOIL_1"/>
    <property type="match status" value="1"/>
</dbReference>
<dbReference type="Gene3D" id="4.10.400.10">
    <property type="entry name" value="Low-density Lipoprotein Receptor"/>
    <property type="match status" value="7"/>
</dbReference>
<keyword evidence="6" id="KW-0472">Membrane</keyword>
<dbReference type="CDD" id="cd00112">
    <property type="entry name" value="LDLa"/>
    <property type="match status" value="9"/>
</dbReference>
<keyword evidence="10" id="KW-1185">Reference proteome</keyword>
<feature type="disulfide bond" evidence="3">
    <location>
        <begin position="1995"/>
        <end position="2013"/>
    </location>
</feature>
<dbReference type="Pfam" id="PF00057">
    <property type="entry name" value="Ldl_recept_a"/>
    <property type="match status" value="4"/>
</dbReference>